<name>A0ABM5I7D1_DRORH</name>
<protein>
    <recommendedName>
        <fullName evidence="4">Secreted protein</fullName>
    </recommendedName>
</protein>
<feature type="chain" id="PRO_5045273694" description="Secreted protein" evidence="1">
    <location>
        <begin position="26"/>
        <end position="160"/>
    </location>
</feature>
<accession>A0ABM5I7D1</accession>
<evidence type="ECO:0008006" key="4">
    <source>
        <dbReference type="Google" id="ProtNLM"/>
    </source>
</evidence>
<dbReference type="EnsemblMetazoa" id="XM_017135878.2">
    <property type="protein sequence ID" value="XP_016991367.2"/>
    <property type="gene ID" value="LOC108053275"/>
</dbReference>
<organism evidence="2 3">
    <name type="scientific">Drosophila rhopaloa</name>
    <name type="common">Fruit fly</name>
    <dbReference type="NCBI Taxonomy" id="1041015"/>
    <lineage>
        <taxon>Eukaryota</taxon>
        <taxon>Metazoa</taxon>
        <taxon>Ecdysozoa</taxon>
        <taxon>Arthropoda</taxon>
        <taxon>Hexapoda</taxon>
        <taxon>Insecta</taxon>
        <taxon>Pterygota</taxon>
        <taxon>Neoptera</taxon>
        <taxon>Endopterygota</taxon>
        <taxon>Diptera</taxon>
        <taxon>Brachycera</taxon>
        <taxon>Muscomorpha</taxon>
        <taxon>Ephydroidea</taxon>
        <taxon>Drosophilidae</taxon>
        <taxon>Drosophila</taxon>
        <taxon>Sophophora</taxon>
    </lineage>
</organism>
<keyword evidence="1" id="KW-0732">Signal</keyword>
<dbReference type="Proteomes" id="UP001652680">
    <property type="component" value="Unassembled WGS sequence"/>
</dbReference>
<keyword evidence="3" id="KW-1185">Reference proteome</keyword>
<sequence length="160" mass="17246">MQYFKFLKTLCFIAVASSMVVVVFGDITCNVCQSNHAKCVNETHFSLCLDGVPPDQVMPCPDDQICTSTAKFCMPRGSVAPSCISDADVECPSCDGSSLFVCTSRTTFQMCNGDTLSSQITKCKDNTYCAISQSNFCVDRCEALSSATGFQCDREAPLTG</sequence>
<evidence type="ECO:0000313" key="2">
    <source>
        <dbReference type="EnsemblMetazoa" id="XP_016991367.2"/>
    </source>
</evidence>
<evidence type="ECO:0000313" key="3">
    <source>
        <dbReference type="Proteomes" id="UP001652680"/>
    </source>
</evidence>
<dbReference type="GeneID" id="108053275"/>
<proteinExistence type="predicted"/>
<reference evidence="3" key="1">
    <citation type="journal article" date="2021" name="Elife">
        <title>Highly contiguous assemblies of 101 drosophilid genomes.</title>
        <authorList>
            <person name="Kim B.Y."/>
            <person name="Wang J.R."/>
            <person name="Miller D.E."/>
            <person name="Barmina O."/>
            <person name="Delaney E."/>
            <person name="Thompson A."/>
            <person name="Comeault A.A."/>
            <person name="Peede D."/>
            <person name="D'Agostino E.R."/>
            <person name="Pelaez J."/>
            <person name="Aguilar J.M."/>
            <person name="Haji D."/>
            <person name="Matsunaga T."/>
            <person name="Armstrong E.E."/>
            <person name="Zych M."/>
            <person name="Ogawa Y."/>
            <person name="Stamenkovic-Radak M."/>
            <person name="Jelic M."/>
            <person name="Veselinovic M.S."/>
            <person name="Tanaskovic M."/>
            <person name="Eric P."/>
            <person name="Gao J.J."/>
            <person name="Katoh T.K."/>
            <person name="Toda M.J."/>
            <person name="Watabe H."/>
            <person name="Watada M."/>
            <person name="Davis J.S."/>
            <person name="Moyle L.C."/>
            <person name="Manoli G."/>
            <person name="Bertolini E."/>
            <person name="Kostal V."/>
            <person name="Hawley R.S."/>
            <person name="Takahashi A."/>
            <person name="Jones C.D."/>
            <person name="Price D.K."/>
            <person name="Whiteman N."/>
            <person name="Kopp A."/>
            <person name="Matute D.R."/>
            <person name="Petrov D.A."/>
        </authorList>
    </citation>
    <scope>NUCLEOTIDE SEQUENCE [LARGE SCALE GENOMIC DNA]</scope>
</reference>
<reference evidence="2" key="2">
    <citation type="submission" date="2025-05" db="UniProtKB">
        <authorList>
            <consortium name="EnsemblMetazoa"/>
        </authorList>
    </citation>
    <scope>IDENTIFICATION</scope>
</reference>
<evidence type="ECO:0000256" key="1">
    <source>
        <dbReference type="SAM" id="SignalP"/>
    </source>
</evidence>
<dbReference type="RefSeq" id="XP_016991367.2">
    <property type="nucleotide sequence ID" value="XM_017135878.2"/>
</dbReference>
<feature type="signal peptide" evidence="1">
    <location>
        <begin position="1"/>
        <end position="25"/>
    </location>
</feature>